<dbReference type="AlphaFoldDB" id="A0A059BVU0"/>
<dbReference type="EMBL" id="KK198758">
    <property type="protein sequence ID" value="KCW70232.1"/>
    <property type="molecule type" value="Genomic_DNA"/>
</dbReference>
<keyword evidence="3" id="KW-0479">Metal-binding</keyword>
<comment type="subunit">
    <text evidence="9">Probable component of the PAM complex, at least composed of SSC1 (mtHsp70), MGE1, TIM44, PAM16/TIM16, PAM17 and PAM18/TIM14. Interacts with SSQ1.</text>
</comment>
<evidence type="ECO:0000256" key="4">
    <source>
        <dbReference type="ARBA" id="ARBA00022741"/>
    </source>
</evidence>
<dbReference type="GO" id="GO:0046872">
    <property type="term" value="F:metal ion binding"/>
    <property type="evidence" value="ECO:0007669"/>
    <property type="project" value="UniProtKB-KW"/>
</dbReference>
<feature type="compositionally biased region" description="Polar residues" evidence="13">
    <location>
        <begin position="138"/>
        <end position="160"/>
    </location>
</feature>
<dbReference type="OMA" id="MSRAFSC"/>
<evidence type="ECO:0000256" key="13">
    <source>
        <dbReference type="SAM" id="MobiDB-lite"/>
    </source>
</evidence>
<dbReference type="GO" id="GO:0000774">
    <property type="term" value="F:adenyl-nucleotide exchange factor activity"/>
    <property type="evidence" value="ECO:0000318"/>
    <property type="project" value="GO_Central"/>
</dbReference>
<keyword evidence="12" id="KW-0175">Coiled coil</keyword>
<evidence type="ECO:0000256" key="2">
    <source>
        <dbReference type="ARBA" id="ARBA00009054"/>
    </source>
</evidence>
<evidence type="ECO:0000256" key="6">
    <source>
        <dbReference type="ARBA" id="ARBA00022946"/>
    </source>
</evidence>
<comment type="subcellular location">
    <subcellularLocation>
        <location evidence="1 10">Mitochondrion matrix</location>
    </subcellularLocation>
</comment>
<dbReference type="PANTHER" id="PTHR21237:SF23">
    <property type="entry name" value="GRPE PROTEIN HOMOLOG, MITOCHONDRIAL"/>
    <property type="match status" value="1"/>
</dbReference>
<dbReference type="SUPFAM" id="SSF58014">
    <property type="entry name" value="Coiled-coil domain of nucleotide exchange factor GrpE"/>
    <property type="match status" value="1"/>
</dbReference>
<dbReference type="FunCoup" id="A0A059BVU0">
    <property type="interactions" value="2687"/>
</dbReference>
<evidence type="ECO:0000256" key="3">
    <source>
        <dbReference type="ARBA" id="ARBA00022723"/>
    </source>
</evidence>
<dbReference type="GO" id="GO:0051087">
    <property type="term" value="F:protein-folding chaperone binding"/>
    <property type="evidence" value="ECO:0007669"/>
    <property type="project" value="InterPro"/>
</dbReference>
<evidence type="ECO:0000313" key="14">
    <source>
        <dbReference type="EMBL" id="KCW70232.1"/>
    </source>
</evidence>
<keyword evidence="4" id="KW-0547">Nucleotide-binding</keyword>
<dbReference type="HAMAP" id="MF_01151">
    <property type="entry name" value="GrpE"/>
    <property type="match status" value="1"/>
</dbReference>
<dbReference type="GO" id="GO:0005524">
    <property type="term" value="F:ATP binding"/>
    <property type="evidence" value="ECO:0007669"/>
    <property type="project" value="UniProtKB-KW"/>
</dbReference>
<keyword evidence="6" id="KW-0809">Transit peptide</keyword>
<dbReference type="InterPro" id="IPR000740">
    <property type="entry name" value="GrpE"/>
</dbReference>
<organism evidence="14">
    <name type="scientific">Eucalyptus grandis</name>
    <name type="common">Flooded gum</name>
    <dbReference type="NCBI Taxonomy" id="71139"/>
    <lineage>
        <taxon>Eukaryota</taxon>
        <taxon>Viridiplantae</taxon>
        <taxon>Streptophyta</taxon>
        <taxon>Embryophyta</taxon>
        <taxon>Tracheophyta</taxon>
        <taxon>Spermatophyta</taxon>
        <taxon>Magnoliopsida</taxon>
        <taxon>eudicotyledons</taxon>
        <taxon>Gunneridae</taxon>
        <taxon>Pentapetalae</taxon>
        <taxon>rosids</taxon>
        <taxon>malvids</taxon>
        <taxon>Myrtales</taxon>
        <taxon>Myrtaceae</taxon>
        <taxon>Myrtoideae</taxon>
        <taxon>Eucalypteae</taxon>
        <taxon>Eucalyptus</taxon>
    </lineage>
</organism>
<dbReference type="GO" id="GO:0030150">
    <property type="term" value="P:protein import into mitochondrial matrix"/>
    <property type="evidence" value="ECO:0000318"/>
    <property type="project" value="GO_Central"/>
</dbReference>
<dbReference type="FunFam" id="2.30.22.10:FF:000002">
    <property type="entry name" value="GrpE protein homolog"/>
    <property type="match status" value="1"/>
</dbReference>
<dbReference type="GO" id="GO:0006457">
    <property type="term" value="P:protein folding"/>
    <property type="evidence" value="ECO:0007669"/>
    <property type="project" value="InterPro"/>
</dbReference>
<dbReference type="SUPFAM" id="SSF51064">
    <property type="entry name" value="Head domain of nucleotide exchange factor GrpE"/>
    <property type="match status" value="1"/>
</dbReference>
<dbReference type="FunFam" id="3.90.20.20:FF:000005">
    <property type="entry name" value="GrpE protein homolog"/>
    <property type="match status" value="1"/>
</dbReference>
<sequence length="386" mass="41854">MLDPTTRAIPSRNNNALKPFLSPSPLRFSSLRSSVGAFRLGNLLPDRQSRSISRSGSSLPILSFSLSASSSAMLVSRVFSRAWRSAGRSALLVSPSLNKPLPVLSNQFDALLHETSCKALVLNHSTFSSSLLRRFGISSSASPEPNEKGQGSTVEKNGASTDAPEAGEHAKGSNQGEGTASGETKVADQAESSGSEGDEELSMDDLVKLVSEKEELLKLKHKQIEEMQDKVLRTYAEMENVMDRTRREAENAKKFAIQSFAKSLLDVGDNLARASSVVKESFAKIDASKDTTGAVPLLKTLLEGVEMTEKQLLEVVFKKFGIEKYDPVNEPFDPHRHNAVFQMQDGSKPPGTVAVVLKSGYMLYERVLRPAEVGVTQAVENGAPEE</sequence>
<dbReference type="Pfam" id="PF01025">
    <property type="entry name" value="GrpE"/>
    <property type="match status" value="1"/>
</dbReference>
<keyword evidence="7 10" id="KW-0496">Mitochondrion</keyword>
<evidence type="ECO:0000256" key="11">
    <source>
        <dbReference type="RuleBase" id="RU004478"/>
    </source>
</evidence>
<evidence type="ECO:0000256" key="5">
    <source>
        <dbReference type="ARBA" id="ARBA00022840"/>
    </source>
</evidence>
<evidence type="ECO:0000256" key="8">
    <source>
        <dbReference type="ARBA" id="ARBA00023186"/>
    </source>
</evidence>
<dbReference type="PROSITE" id="PS01071">
    <property type="entry name" value="GRPE"/>
    <property type="match status" value="1"/>
</dbReference>
<evidence type="ECO:0000256" key="1">
    <source>
        <dbReference type="ARBA" id="ARBA00004305"/>
    </source>
</evidence>
<feature type="compositionally biased region" description="Polar residues" evidence="13">
    <location>
        <begin position="172"/>
        <end position="182"/>
    </location>
</feature>
<evidence type="ECO:0000256" key="10">
    <source>
        <dbReference type="RuleBase" id="RU000640"/>
    </source>
</evidence>
<proteinExistence type="inferred from homology"/>
<gene>
    <name evidence="14" type="ORF">EUGRSUZ_F03503</name>
</gene>
<dbReference type="InParanoid" id="A0A059BVU0"/>
<dbReference type="STRING" id="71139.A0A059BVU0"/>
<dbReference type="GO" id="GO:0042803">
    <property type="term" value="F:protein homodimerization activity"/>
    <property type="evidence" value="ECO:0007669"/>
    <property type="project" value="InterPro"/>
</dbReference>
<dbReference type="CDD" id="cd00446">
    <property type="entry name" value="GrpE"/>
    <property type="match status" value="1"/>
</dbReference>
<comment type="similarity">
    <text evidence="2 11">Belongs to the GrpE family.</text>
</comment>
<feature type="region of interest" description="Disordered" evidence="13">
    <location>
        <begin position="138"/>
        <end position="203"/>
    </location>
</feature>
<dbReference type="PRINTS" id="PR00773">
    <property type="entry name" value="GRPEPROTEIN"/>
</dbReference>
<feature type="coiled-coil region" evidence="12">
    <location>
        <begin position="210"/>
        <end position="255"/>
    </location>
</feature>
<keyword evidence="5" id="KW-0067">ATP-binding</keyword>
<dbReference type="Gene3D" id="2.30.22.10">
    <property type="entry name" value="Head domain of nucleotide exchange factor GrpE"/>
    <property type="match status" value="1"/>
</dbReference>
<dbReference type="InterPro" id="IPR009012">
    <property type="entry name" value="GrpE_head"/>
</dbReference>
<dbReference type="GO" id="GO:0001405">
    <property type="term" value="C:PAM complex, Tim23 associated import motor"/>
    <property type="evidence" value="ECO:0000318"/>
    <property type="project" value="GO_Central"/>
</dbReference>
<comment type="function">
    <text evidence="10">Essential component of the PAM complex, a complex required for the translocation of transit peptide-containing proteins from the inner membrane into the mitochondrial matrix in an ATP-dependent manner.</text>
</comment>
<evidence type="ECO:0000256" key="12">
    <source>
        <dbReference type="SAM" id="Coils"/>
    </source>
</evidence>
<dbReference type="Gramene" id="KCW70232">
    <property type="protein sequence ID" value="KCW70232"/>
    <property type="gene ID" value="EUGRSUZ_F03503"/>
</dbReference>
<dbReference type="InterPro" id="IPR013805">
    <property type="entry name" value="GrpE_CC"/>
</dbReference>
<dbReference type="Gene3D" id="3.90.20.20">
    <property type="match status" value="1"/>
</dbReference>
<evidence type="ECO:0000256" key="7">
    <source>
        <dbReference type="ARBA" id="ARBA00023128"/>
    </source>
</evidence>
<name>A0A059BVU0_EUCGR</name>
<dbReference type="PANTHER" id="PTHR21237">
    <property type="entry name" value="GRPE PROTEIN"/>
    <property type="match status" value="1"/>
</dbReference>
<reference evidence="14" key="1">
    <citation type="submission" date="2013-07" db="EMBL/GenBank/DDBJ databases">
        <title>The genome of Eucalyptus grandis.</title>
        <authorList>
            <person name="Schmutz J."/>
            <person name="Hayes R."/>
            <person name="Myburg A."/>
            <person name="Tuskan G."/>
            <person name="Grattapaglia D."/>
            <person name="Rokhsar D.S."/>
        </authorList>
    </citation>
    <scope>NUCLEOTIDE SEQUENCE</scope>
    <source>
        <tissue evidence="14">Leaf extractions</tissue>
    </source>
</reference>
<protein>
    <recommendedName>
        <fullName evidence="10">GrpE protein homolog</fullName>
    </recommendedName>
</protein>
<keyword evidence="8 10" id="KW-0143">Chaperone</keyword>
<dbReference type="GO" id="GO:0051082">
    <property type="term" value="F:unfolded protein binding"/>
    <property type="evidence" value="ECO:0000318"/>
    <property type="project" value="GO_Central"/>
</dbReference>
<accession>A0A059BVU0</accession>
<evidence type="ECO:0000256" key="9">
    <source>
        <dbReference type="ARBA" id="ARBA00063669"/>
    </source>
</evidence>